<keyword evidence="9" id="KW-1133">Transmembrane helix</keyword>
<evidence type="ECO:0000256" key="7">
    <source>
        <dbReference type="ARBA" id="ARBA00022859"/>
    </source>
</evidence>
<protein>
    <recommendedName>
        <fullName evidence="10">RING-CH-type domain-containing protein</fullName>
    </recommendedName>
</protein>
<organism evidence="11 12">
    <name type="scientific">Exaiptasia diaphana</name>
    <name type="common">Tropical sea anemone</name>
    <name type="synonym">Aiptasia pulchella</name>
    <dbReference type="NCBI Taxonomy" id="2652724"/>
    <lineage>
        <taxon>Eukaryota</taxon>
        <taxon>Metazoa</taxon>
        <taxon>Cnidaria</taxon>
        <taxon>Anthozoa</taxon>
        <taxon>Hexacorallia</taxon>
        <taxon>Actiniaria</taxon>
        <taxon>Aiptasiidae</taxon>
        <taxon>Exaiptasia</taxon>
    </lineage>
</organism>
<evidence type="ECO:0000259" key="10">
    <source>
        <dbReference type="PROSITE" id="PS51292"/>
    </source>
</evidence>
<dbReference type="EnsemblMetazoa" id="XM_021054382.2">
    <property type="protein sequence ID" value="XP_020910041.1"/>
    <property type="gene ID" value="LOC110247891"/>
</dbReference>
<dbReference type="Proteomes" id="UP000887567">
    <property type="component" value="Unplaced"/>
</dbReference>
<keyword evidence="9" id="KW-0472">Membrane</keyword>
<dbReference type="GeneID" id="110247891"/>
<feature type="compositionally biased region" description="Basic and acidic residues" evidence="8">
    <location>
        <begin position="34"/>
        <end position="45"/>
    </location>
</feature>
<evidence type="ECO:0000256" key="6">
    <source>
        <dbReference type="ARBA" id="ARBA00022833"/>
    </source>
</evidence>
<dbReference type="OrthoDB" id="264354at2759"/>
<dbReference type="GO" id="GO:0008270">
    <property type="term" value="F:zinc ion binding"/>
    <property type="evidence" value="ECO:0007669"/>
    <property type="project" value="UniProtKB-KW"/>
</dbReference>
<dbReference type="PROSITE" id="PS51292">
    <property type="entry name" value="ZF_RING_CH"/>
    <property type="match status" value="1"/>
</dbReference>
<evidence type="ECO:0000313" key="12">
    <source>
        <dbReference type="Proteomes" id="UP000887567"/>
    </source>
</evidence>
<feature type="domain" description="RING-CH-type" evidence="10">
    <location>
        <begin position="70"/>
        <end position="131"/>
    </location>
</feature>
<feature type="transmembrane region" description="Helical" evidence="9">
    <location>
        <begin position="195"/>
        <end position="217"/>
    </location>
</feature>
<name>A0A913XUN1_EXADI</name>
<dbReference type="GO" id="GO:0002376">
    <property type="term" value="P:immune system process"/>
    <property type="evidence" value="ECO:0007669"/>
    <property type="project" value="UniProtKB-KW"/>
</dbReference>
<keyword evidence="5" id="KW-0863">Zinc-finger</keyword>
<feature type="transmembrane region" description="Helical" evidence="9">
    <location>
        <begin position="153"/>
        <end position="175"/>
    </location>
</feature>
<keyword evidence="7" id="KW-0391">Immunity</keyword>
<evidence type="ECO:0000256" key="5">
    <source>
        <dbReference type="ARBA" id="ARBA00022771"/>
    </source>
</evidence>
<evidence type="ECO:0000313" key="11">
    <source>
        <dbReference type="EnsemblMetazoa" id="XP_020910041.1"/>
    </source>
</evidence>
<dbReference type="PANTHER" id="PTHR45981">
    <property type="entry name" value="LD02310P"/>
    <property type="match status" value="1"/>
</dbReference>
<evidence type="ECO:0000256" key="9">
    <source>
        <dbReference type="SAM" id="Phobius"/>
    </source>
</evidence>
<dbReference type="AlphaFoldDB" id="A0A913XUN1"/>
<keyword evidence="12" id="KW-1185">Reference proteome</keyword>
<evidence type="ECO:0000256" key="3">
    <source>
        <dbReference type="ARBA" id="ARBA00004656"/>
    </source>
</evidence>
<keyword evidence="6" id="KW-0862">Zinc</keyword>
<comment type="subcellular location">
    <subcellularLocation>
        <location evidence="1">Endomembrane system</location>
        <topology evidence="1">Multi-pass membrane protein</topology>
    </subcellularLocation>
    <subcellularLocation>
        <location evidence="2">Endosome</location>
    </subcellularLocation>
    <subcellularLocation>
        <location evidence="3">Lysosome membrane</location>
    </subcellularLocation>
</comment>
<dbReference type="Pfam" id="PF12906">
    <property type="entry name" value="RINGv"/>
    <property type="match status" value="1"/>
</dbReference>
<evidence type="ECO:0000256" key="8">
    <source>
        <dbReference type="SAM" id="MobiDB-lite"/>
    </source>
</evidence>
<dbReference type="GO" id="GO:0005765">
    <property type="term" value="C:lysosomal membrane"/>
    <property type="evidence" value="ECO:0007669"/>
    <property type="project" value="UniProtKB-SubCell"/>
</dbReference>
<dbReference type="InterPro" id="IPR011016">
    <property type="entry name" value="Znf_RING-CH"/>
</dbReference>
<keyword evidence="9" id="KW-0812">Transmembrane</keyword>
<accession>A0A913XUN1</accession>
<dbReference type="InterPro" id="IPR013083">
    <property type="entry name" value="Znf_RING/FYVE/PHD"/>
</dbReference>
<dbReference type="GO" id="GO:0005768">
    <property type="term" value="C:endosome"/>
    <property type="evidence" value="ECO:0007669"/>
    <property type="project" value="UniProtKB-SubCell"/>
</dbReference>
<dbReference type="KEGG" id="epa:110247891"/>
<feature type="compositionally biased region" description="Polar residues" evidence="8">
    <location>
        <begin position="20"/>
        <end position="33"/>
    </location>
</feature>
<dbReference type="Gene3D" id="3.30.40.10">
    <property type="entry name" value="Zinc/RING finger domain, C3HC4 (zinc finger)"/>
    <property type="match status" value="1"/>
</dbReference>
<dbReference type="SUPFAM" id="SSF57850">
    <property type="entry name" value="RING/U-box"/>
    <property type="match status" value="1"/>
</dbReference>
<proteinExistence type="predicted"/>
<dbReference type="RefSeq" id="XP_020910041.1">
    <property type="nucleotide sequence ID" value="XM_021054382.2"/>
</dbReference>
<evidence type="ECO:0000256" key="2">
    <source>
        <dbReference type="ARBA" id="ARBA00004177"/>
    </source>
</evidence>
<feature type="region of interest" description="Disordered" evidence="8">
    <location>
        <begin position="15"/>
        <end position="57"/>
    </location>
</feature>
<dbReference type="OMA" id="WVLIERT"/>
<keyword evidence="4" id="KW-0479">Metal-binding</keyword>
<sequence length="245" mass="27959">MSTVVLIASRSRPRMPVQQIVVNSTQPQQNNNKGSKDNGKTKSNDESEIGEDVIEQPKATQKQSISCVSVASSSTEICRICHCESEPDQPLISPCHCSGSLRYVHQSCLQKWIKSSDTKKCELCYYEFVMEAKMKPFRKWQALQMSQGERRKIMCSVSFHVIAITCVVWSLWVLIERTAQEIHQGQLDWPFWTKLVVVAIGFTGGLVFMYVQCKVYVQLWKRLRAFNRIILVQNSAPGMDTAEYI</sequence>
<reference evidence="11" key="1">
    <citation type="submission" date="2022-11" db="UniProtKB">
        <authorList>
            <consortium name="EnsemblMetazoa"/>
        </authorList>
    </citation>
    <scope>IDENTIFICATION</scope>
</reference>
<dbReference type="SMART" id="SM00744">
    <property type="entry name" value="RINGv"/>
    <property type="match status" value="1"/>
</dbReference>
<evidence type="ECO:0000256" key="1">
    <source>
        <dbReference type="ARBA" id="ARBA00004127"/>
    </source>
</evidence>
<evidence type="ECO:0000256" key="4">
    <source>
        <dbReference type="ARBA" id="ARBA00022723"/>
    </source>
</evidence>